<dbReference type="InterPro" id="IPR010569">
    <property type="entry name" value="Myotubularin-like_Pase_dom"/>
</dbReference>
<dbReference type="PROSITE" id="PS00383">
    <property type="entry name" value="TYR_PHOSPHATASE_1"/>
    <property type="match status" value="1"/>
</dbReference>
<gene>
    <name evidence="6" type="ORF">PV05_10920</name>
</gene>
<dbReference type="STRING" id="348802.A0A0D2EMX5"/>
<keyword evidence="7" id="KW-1185">Reference proteome</keyword>
<dbReference type="InterPro" id="IPR030564">
    <property type="entry name" value="Myotubularin"/>
</dbReference>
<reference evidence="6 7" key="1">
    <citation type="submission" date="2015-01" db="EMBL/GenBank/DDBJ databases">
        <title>The Genome Sequence of Exophiala xenobiotica CBS118157.</title>
        <authorList>
            <consortium name="The Broad Institute Genomics Platform"/>
            <person name="Cuomo C."/>
            <person name="de Hoog S."/>
            <person name="Gorbushina A."/>
            <person name="Stielow B."/>
            <person name="Teixiera M."/>
            <person name="Abouelleil A."/>
            <person name="Chapman S.B."/>
            <person name="Priest M."/>
            <person name="Young S.K."/>
            <person name="Wortman J."/>
            <person name="Nusbaum C."/>
            <person name="Birren B."/>
        </authorList>
    </citation>
    <scope>NUCLEOTIDE SEQUENCE [LARGE SCALE GENOMIC DNA]</scope>
    <source>
        <strain evidence="6 7">CBS 118157</strain>
    </source>
</reference>
<dbReference type="RefSeq" id="XP_013309808.1">
    <property type="nucleotide sequence ID" value="XM_013454354.1"/>
</dbReference>
<dbReference type="PROSITE" id="PS51339">
    <property type="entry name" value="PPASE_MYOTUBULARIN"/>
    <property type="match status" value="1"/>
</dbReference>
<feature type="compositionally biased region" description="Low complexity" evidence="4">
    <location>
        <begin position="732"/>
        <end position="748"/>
    </location>
</feature>
<dbReference type="OrthoDB" id="271628at2759"/>
<feature type="active site" description="Phosphocysteine intermediate" evidence="2">
    <location>
        <position position="443"/>
    </location>
</feature>
<dbReference type="EMBL" id="KN847323">
    <property type="protein sequence ID" value="KIW49224.1"/>
    <property type="molecule type" value="Genomic_DNA"/>
</dbReference>
<protein>
    <recommendedName>
        <fullName evidence="5">Myotubularin phosphatase domain-containing protein</fullName>
    </recommendedName>
</protein>
<dbReference type="PANTHER" id="PTHR10807">
    <property type="entry name" value="MYOTUBULARIN-RELATED"/>
    <property type="match status" value="1"/>
</dbReference>
<name>A0A0D2EMX5_9EURO</name>
<dbReference type="InterPro" id="IPR016130">
    <property type="entry name" value="Tyr_Pase_AS"/>
</dbReference>
<dbReference type="GO" id="GO:0046856">
    <property type="term" value="P:phosphatidylinositol dephosphorylation"/>
    <property type="evidence" value="ECO:0007669"/>
    <property type="project" value="TreeGrafter"/>
</dbReference>
<evidence type="ECO:0000313" key="7">
    <source>
        <dbReference type="Proteomes" id="UP000054342"/>
    </source>
</evidence>
<dbReference type="HOGENOM" id="CLU_001839_5_1_1"/>
<feature type="region of interest" description="Disordered" evidence="4">
    <location>
        <begin position="762"/>
        <end position="889"/>
    </location>
</feature>
<dbReference type="SUPFAM" id="SSF50729">
    <property type="entry name" value="PH domain-like"/>
    <property type="match status" value="1"/>
</dbReference>
<dbReference type="GO" id="GO:0005737">
    <property type="term" value="C:cytoplasm"/>
    <property type="evidence" value="ECO:0007669"/>
    <property type="project" value="TreeGrafter"/>
</dbReference>
<dbReference type="InterPro" id="IPR011993">
    <property type="entry name" value="PH-like_dom_sf"/>
</dbReference>
<dbReference type="InterPro" id="IPR029021">
    <property type="entry name" value="Prot-tyrosine_phosphatase-like"/>
</dbReference>
<feature type="binding site" evidence="3">
    <location>
        <begin position="443"/>
        <end position="449"/>
    </location>
    <ligand>
        <name>substrate</name>
    </ligand>
</feature>
<organism evidence="6 7">
    <name type="scientific">Exophiala xenobiotica</name>
    <dbReference type="NCBI Taxonomy" id="348802"/>
    <lineage>
        <taxon>Eukaryota</taxon>
        <taxon>Fungi</taxon>
        <taxon>Dikarya</taxon>
        <taxon>Ascomycota</taxon>
        <taxon>Pezizomycotina</taxon>
        <taxon>Eurotiomycetes</taxon>
        <taxon>Chaetothyriomycetidae</taxon>
        <taxon>Chaetothyriales</taxon>
        <taxon>Herpotrichiellaceae</taxon>
        <taxon>Exophiala</taxon>
    </lineage>
</organism>
<evidence type="ECO:0000256" key="4">
    <source>
        <dbReference type="SAM" id="MobiDB-lite"/>
    </source>
</evidence>
<dbReference type="Gene3D" id="2.30.29.30">
    <property type="entry name" value="Pleckstrin-homology domain (PH domain)/Phosphotyrosine-binding domain (PTB)"/>
    <property type="match status" value="1"/>
</dbReference>
<dbReference type="Pfam" id="PF06602">
    <property type="entry name" value="Myotub-related"/>
    <property type="match status" value="1"/>
</dbReference>
<dbReference type="PANTHER" id="PTHR10807:SF128">
    <property type="entry name" value="PHOSPHATIDYLINOSITOL-3,5-BISPHOSPHATE 3-PHOSPHATASE"/>
    <property type="match status" value="1"/>
</dbReference>
<dbReference type="GeneID" id="25332828"/>
<dbReference type="GO" id="GO:0004438">
    <property type="term" value="F:phosphatidylinositol-3-phosphate phosphatase activity"/>
    <property type="evidence" value="ECO:0007669"/>
    <property type="project" value="TreeGrafter"/>
</dbReference>
<comment type="similarity">
    <text evidence="1">Belongs to the protein-tyrosine phosphatase family. Non-receptor class myotubularin subfamily.</text>
</comment>
<accession>A0A0D2EMX5</accession>
<feature type="binding site" evidence="3">
    <location>
        <begin position="379"/>
        <end position="380"/>
    </location>
    <ligand>
        <name>substrate</name>
    </ligand>
</feature>
<feature type="region of interest" description="Disordered" evidence="4">
    <location>
        <begin position="269"/>
        <end position="296"/>
    </location>
</feature>
<dbReference type="Proteomes" id="UP000054342">
    <property type="component" value="Unassembled WGS sequence"/>
</dbReference>
<sequence>MAMERTRIAKVDNVTLSRRGEQVSGTLHLTPHHLIFVHTPPAPPTPTTTTTTSADEASNNTKPARPRELWITYPIIQQCTFRPSPLASRQPSSIRLRCRDFTFVCFLFHDEGCKEKARDLYDSIRAWTCKISGIEKLYAFSYVPTGPERDVQPSGWALYDPMREWRRMGVDDPGKERKWRISKINTDYSFSPTYPALLPVPAPISDATLNYAKSYRSRARIPVLTYLHPVNDCSITRCSQPLVGVRGNRSIQDEKLLAAIFNTTRAERPLSAYNSPPPEREDSGASSMSTMTTSNADGDLQATDAEAIEDAVISSLRRDEDMAPDADEKKPMIYGAQQRNMIVDARPSINALANHATGMGSEDMSNYKFATKVYLGIDNIHVMRDSLAKVVDALKDSDLTPLGPNRELLQKSDWLKHIANVLDGTGLIARQVALQHSHVLIHCSDGWDRTSQLSSLSQLCLDPYYRTMEGFIVLVEKDWLSFGHMFKHRSGFLSSEKWFHIENERVSRSTDDTEGKDQAGAMSGAQKAFENAFLSAKGFFSNAKHNDSRESINVESDADAAGNYDSESQAGRRIVSRSAKEKEKLATKVKETSPIFHQFLDATYQLMYQHPTRFEFTERFLRRLLYHLYSCQYGTFLGDSERERKEARLSERTKSVWDYFLARRKEFLNPKYDPVVDDNVRGKERLIFPRSGEVRWWNEVFGRTDDEMNGKPAIKTQLNGLSDGDASEMWTSVGGSQSQSGSASVPVSRARTPVLVGVETHEATVGLTASPKAQEPVSRARTPVSGTASPRTKEGVAAGSRTSVPVPVSVLEVEEESRQVHTPDEEPVQPVEPAGPDESVGDESVETKDDAVGDEDLAGDLDPLGIGDVKDMAPQSRQRRREQLEMLMK</sequence>
<feature type="domain" description="Myotubularin phosphatase" evidence="5">
    <location>
        <begin position="155"/>
        <end position="701"/>
    </location>
</feature>
<feature type="region of interest" description="Disordered" evidence="4">
    <location>
        <begin position="555"/>
        <end position="577"/>
    </location>
</feature>
<dbReference type="SUPFAM" id="SSF52799">
    <property type="entry name" value="(Phosphotyrosine protein) phosphatases II"/>
    <property type="match status" value="1"/>
</dbReference>
<dbReference type="AlphaFoldDB" id="A0A0D2EMX5"/>
<feature type="region of interest" description="Disordered" evidence="4">
    <location>
        <begin position="719"/>
        <end position="748"/>
    </location>
</feature>
<dbReference type="GO" id="GO:0016020">
    <property type="term" value="C:membrane"/>
    <property type="evidence" value="ECO:0007669"/>
    <property type="project" value="TreeGrafter"/>
</dbReference>
<evidence type="ECO:0000259" key="5">
    <source>
        <dbReference type="PROSITE" id="PS51339"/>
    </source>
</evidence>
<proteinExistence type="inferred from homology"/>
<evidence type="ECO:0000256" key="2">
    <source>
        <dbReference type="PIRSR" id="PIRSR630564-1"/>
    </source>
</evidence>
<evidence type="ECO:0000313" key="6">
    <source>
        <dbReference type="EMBL" id="KIW49224.1"/>
    </source>
</evidence>
<evidence type="ECO:0000256" key="3">
    <source>
        <dbReference type="PIRSR" id="PIRSR630564-2"/>
    </source>
</evidence>
<feature type="compositionally biased region" description="Polar residues" evidence="4">
    <location>
        <begin position="53"/>
        <end position="62"/>
    </location>
</feature>
<feature type="region of interest" description="Disordered" evidence="4">
    <location>
        <begin position="38"/>
        <end position="63"/>
    </location>
</feature>
<evidence type="ECO:0000256" key="1">
    <source>
        <dbReference type="ARBA" id="ARBA00007471"/>
    </source>
</evidence>